<dbReference type="InterPro" id="IPR029063">
    <property type="entry name" value="SAM-dependent_MTases_sf"/>
</dbReference>
<evidence type="ECO:0000313" key="1">
    <source>
        <dbReference type="EMBL" id="CAL5227474.1"/>
    </source>
</evidence>
<dbReference type="EMBL" id="CAXHTA020000017">
    <property type="protein sequence ID" value="CAL5227474.1"/>
    <property type="molecule type" value="Genomic_DNA"/>
</dbReference>
<dbReference type="SUPFAM" id="SSF48452">
    <property type="entry name" value="TPR-like"/>
    <property type="match status" value="1"/>
</dbReference>
<proteinExistence type="predicted"/>
<dbReference type="SUPFAM" id="SSF53335">
    <property type="entry name" value="S-adenosyl-L-methionine-dependent methyltransferases"/>
    <property type="match status" value="1"/>
</dbReference>
<dbReference type="PANTHER" id="PTHR14614:SF132">
    <property type="entry name" value="PROTEIN-LYSINE METHYLTRANSFERASE C42C1.13"/>
    <property type="match status" value="1"/>
</dbReference>
<evidence type="ECO:0000313" key="2">
    <source>
        <dbReference type="Proteomes" id="UP001497392"/>
    </source>
</evidence>
<dbReference type="Pfam" id="PF10294">
    <property type="entry name" value="Methyltransf_16"/>
    <property type="match status" value="1"/>
</dbReference>
<gene>
    <name evidence="1" type="primary">g10451</name>
    <name evidence="1" type="ORF">VP750_LOCUS9380</name>
</gene>
<reference evidence="1 2" key="1">
    <citation type="submission" date="2024-06" db="EMBL/GenBank/DDBJ databases">
        <authorList>
            <person name="Kraege A."/>
            <person name="Thomma B."/>
        </authorList>
    </citation>
    <scope>NUCLEOTIDE SEQUENCE [LARGE SCALE GENOMIC DNA]</scope>
</reference>
<protein>
    <submittedName>
        <fullName evidence="1">G10451 protein</fullName>
    </submittedName>
</protein>
<keyword evidence="2" id="KW-1185">Reference proteome</keyword>
<dbReference type="Proteomes" id="UP001497392">
    <property type="component" value="Unassembled WGS sequence"/>
</dbReference>
<dbReference type="Gene3D" id="3.40.50.150">
    <property type="entry name" value="Vaccinia Virus protein VP39"/>
    <property type="match status" value="1"/>
</dbReference>
<dbReference type="InterPro" id="IPR019410">
    <property type="entry name" value="Methyltransf_16"/>
</dbReference>
<accession>A0ABP1G5B9</accession>
<dbReference type="PANTHER" id="PTHR14614">
    <property type="entry name" value="HEPATOCELLULAR CARCINOMA-ASSOCIATED ANTIGEN"/>
    <property type="match status" value="1"/>
</dbReference>
<dbReference type="InterPro" id="IPR011990">
    <property type="entry name" value="TPR-like_helical_dom_sf"/>
</dbReference>
<name>A0ABP1G5B9_9CHLO</name>
<organism evidence="1 2">
    <name type="scientific">Coccomyxa viridis</name>
    <dbReference type="NCBI Taxonomy" id="1274662"/>
    <lineage>
        <taxon>Eukaryota</taxon>
        <taxon>Viridiplantae</taxon>
        <taxon>Chlorophyta</taxon>
        <taxon>core chlorophytes</taxon>
        <taxon>Trebouxiophyceae</taxon>
        <taxon>Trebouxiophyceae incertae sedis</taxon>
        <taxon>Coccomyxaceae</taxon>
        <taxon>Coccomyxa</taxon>
    </lineage>
</organism>
<comment type="caution">
    <text evidence="1">The sequence shown here is derived from an EMBL/GenBank/DDBJ whole genome shotgun (WGS) entry which is preliminary data.</text>
</comment>
<sequence>MLAQLLLEGGRSKEAVLATQDALVLGDQGPEAHLTFARAHMACMNLQEALQGFHRCMELLETHDTPLKQDGVREEAAECEAALQSTWEQRIGLHPLNIRQNIGGRSGPGCVVWESGLALAEYLSQHHETGELRGCKVLELGAGTGIAGICAALLGADVTLTDTASCMPLLIQNVDSHCSHISHAGGRAKACVLEWGDADNLCLDQFEGYLIILGADLVYKRQGVAELLAILKHLLKSSPNAQLLLGHCSRHVRVDESLFAGLKTLGLAVTRVASSAQDARVSIYRHLPCP</sequence>